<evidence type="ECO:0000313" key="2">
    <source>
        <dbReference type="Proteomes" id="UP001472677"/>
    </source>
</evidence>
<keyword evidence="2" id="KW-1185">Reference proteome</keyword>
<dbReference type="EMBL" id="JBBPBM010000767">
    <property type="protein sequence ID" value="KAK8491700.1"/>
    <property type="molecule type" value="Genomic_DNA"/>
</dbReference>
<comment type="caution">
    <text evidence="1">The sequence shown here is derived from an EMBL/GenBank/DDBJ whole genome shotgun (WGS) entry which is preliminary data.</text>
</comment>
<reference evidence="1 2" key="1">
    <citation type="journal article" date="2024" name="G3 (Bethesda)">
        <title>Genome assembly of Hibiscus sabdariffa L. provides insights into metabolisms of medicinal natural products.</title>
        <authorList>
            <person name="Kim T."/>
        </authorList>
    </citation>
    <scope>NUCLEOTIDE SEQUENCE [LARGE SCALE GENOMIC DNA]</scope>
    <source>
        <strain evidence="1">TK-2024</strain>
        <tissue evidence="1">Old leaves</tissue>
    </source>
</reference>
<dbReference type="Proteomes" id="UP001472677">
    <property type="component" value="Unassembled WGS sequence"/>
</dbReference>
<gene>
    <name evidence="1" type="ORF">V6N12_046761</name>
</gene>
<proteinExistence type="predicted"/>
<sequence length="306" mass="32437">MAGQRSCSGRLLVVVSRAPSPWYRSAPFGVGLGLGLNSLARLGLVNCSLFGELRHRFVQHQIALLPDPTGVMSIGVMRLLSRIAGCTACFMVRLTTAVLTIAEHAHWPAFDFGSDLNSPARFRTVSCSSCFALTWRTSLPIWTGFYKQYDEVDALVPAPVGSPSEGLPTKLDSANAPCSASSSVATTGVASGAPTSSVQATVVTKDVPHDPMIHTEASDVVEEAVEDASLDPENFETAADRLAPEDAPYDPMIHNDMSNMLEEALEIPSDCVLLADLAGVIQANGDDLVHDAITEAADSIIRDLAA</sequence>
<protein>
    <submittedName>
        <fullName evidence="1">Uncharacterized protein</fullName>
    </submittedName>
</protein>
<name>A0ABR2AEV0_9ROSI</name>
<accession>A0ABR2AEV0</accession>
<organism evidence="1 2">
    <name type="scientific">Hibiscus sabdariffa</name>
    <name type="common">roselle</name>
    <dbReference type="NCBI Taxonomy" id="183260"/>
    <lineage>
        <taxon>Eukaryota</taxon>
        <taxon>Viridiplantae</taxon>
        <taxon>Streptophyta</taxon>
        <taxon>Embryophyta</taxon>
        <taxon>Tracheophyta</taxon>
        <taxon>Spermatophyta</taxon>
        <taxon>Magnoliopsida</taxon>
        <taxon>eudicotyledons</taxon>
        <taxon>Gunneridae</taxon>
        <taxon>Pentapetalae</taxon>
        <taxon>rosids</taxon>
        <taxon>malvids</taxon>
        <taxon>Malvales</taxon>
        <taxon>Malvaceae</taxon>
        <taxon>Malvoideae</taxon>
        <taxon>Hibiscus</taxon>
    </lineage>
</organism>
<evidence type="ECO:0000313" key="1">
    <source>
        <dbReference type="EMBL" id="KAK8491700.1"/>
    </source>
</evidence>